<organism evidence="2">
    <name type="scientific">metagenome</name>
    <dbReference type="NCBI Taxonomy" id="256318"/>
    <lineage>
        <taxon>unclassified sequences</taxon>
        <taxon>metagenomes</taxon>
    </lineage>
</organism>
<proteinExistence type="predicted"/>
<dbReference type="Pfam" id="PF12697">
    <property type="entry name" value="Abhydrolase_6"/>
    <property type="match status" value="1"/>
</dbReference>
<dbReference type="GO" id="GO:0009694">
    <property type="term" value="P:jasmonic acid metabolic process"/>
    <property type="evidence" value="ECO:0007669"/>
    <property type="project" value="TreeGrafter"/>
</dbReference>
<dbReference type="GO" id="GO:0080031">
    <property type="term" value="F:methyl salicylate esterase activity"/>
    <property type="evidence" value="ECO:0007669"/>
    <property type="project" value="TreeGrafter"/>
</dbReference>
<gene>
    <name evidence="2" type="ORF">NOCA2360077</name>
</gene>
<name>A0A2P2C4C3_9ZZZZ</name>
<dbReference type="Gene3D" id="3.40.50.1820">
    <property type="entry name" value="alpha/beta hydrolase"/>
    <property type="match status" value="1"/>
</dbReference>
<dbReference type="SUPFAM" id="SSF53474">
    <property type="entry name" value="alpha/beta-Hydrolases"/>
    <property type="match status" value="1"/>
</dbReference>
<dbReference type="InterPro" id="IPR000073">
    <property type="entry name" value="AB_hydrolase_1"/>
</dbReference>
<dbReference type="PANTHER" id="PTHR10992:SF1032">
    <property type="entry name" value="METHYLESTERASE 17"/>
    <property type="match status" value="1"/>
</dbReference>
<dbReference type="GO" id="GO:0009696">
    <property type="term" value="P:salicylic acid metabolic process"/>
    <property type="evidence" value="ECO:0007669"/>
    <property type="project" value="TreeGrafter"/>
</dbReference>
<sequence>MNLRGNVAEIGRRLARRRGPVFLVGHSGGGATVTAAGQRYAHRVTGAVYVAGMMLPSGVGFAQLCGEVTSSIDGVVPHLRRTRDRLGTTVPREAGAALFFQRAGADDAIAASRRLSPQLDSGLALVPRWTADKFGRIPRLYIEARHDRAVPLTLQRHMQRRSPGASVVTLASDHCPQLSATDRLTDSLVDFMLAQ</sequence>
<dbReference type="EMBL" id="CZKA01000030">
    <property type="protein sequence ID" value="CUR56829.1"/>
    <property type="molecule type" value="Genomic_DNA"/>
</dbReference>
<dbReference type="InterPro" id="IPR029058">
    <property type="entry name" value="AB_hydrolase_fold"/>
</dbReference>
<dbReference type="GO" id="GO:0080030">
    <property type="term" value="F:methyl indole-3-acetate esterase activity"/>
    <property type="evidence" value="ECO:0007669"/>
    <property type="project" value="TreeGrafter"/>
</dbReference>
<feature type="domain" description="AB hydrolase-1" evidence="1">
    <location>
        <begin position="13"/>
        <end position="184"/>
    </location>
</feature>
<dbReference type="AlphaFoldDB" id="A0A2P2C4C3"/>
<protein>
    <submittedName>
        <fullName evidence="2">Esterase</fullName>
    </submittedName>
</protein>
<evidence type="ECO:0000259" key="1">
    <source>
        <dbReference type="Pfam" id="PF12697"/>
    </source>
</evidence>
<accession>A0A2P2C4C3</accession>
<dbReference type="PANTHER" id="PTHR10992">
    <property type="entry name" value="METHYLESTERASE FAMILY MEMBER"/>
    <property type="match status" value="1"/>
</dbReference>
<evidence type="ECO:0000313" key="2">
    <source>
        <dbReference type="EMBL" id="CUR56829.1"/>
    </source>
</evidence>
<reference evidence="2" key="1">
    <citation type="submission" date="2015-08" db="EMBL/GenBank/DDBJ databases">
        <authorList>
            <person name="Babu N.S."/>
            <person name="Beckwith C.J."/>
            <person name="Beseler K.G."/>
            <person name="Brison A."/>
            <person name="Carone J.V."/>
            <person name="Caskin T.P."/>
            <person name="Diamond M."/>
            <person name="Durham M.E."/>
            <person name="Foxe J.M."/>
            <person name="Go M."/>
            <person name="Henderson B.A."/>
            <person name="Jones I.B."/>
            <person name="McGettigan J.A."/>
            <person name="Micheletti S.J."/>
            <person name="Nasrallah M.E."/>
            <person name="Ortiz D."/>
            <person name="Piller C.R."/>
            <person name="Privatt S.R."/>
            <person name="Schneider S.L."/>
            <person name="Sharp S."/>
            <person name="Smith T.C."/>
            <person name="Stanton J.D."/>
            <person name="Ullery H.E."/>
            <person name="Wilson R.J."/>
            <person name="Serrano M.G."/>
            <person name="Buck G."/>
            <person name="Lee V."/>
            <person name="Wang Y."/>
            <person name="Carvalho R."/>
            <person name="Voegtly L."/>
            <person name="Shi R."/>
            <person name="Duckworth R."/>
            <person name="Johnson A."/>
            <person name="Loviza R."/>
            <person name="Walstead R."/>
            <person name="Shah Z."/>
            <person name="Kiflezghi M."/>
            <person name="Wade K."/>
            <person name="Ball S.L."/>
            <person name="Bradley K.W."/>
            <person name="Asai D.J."/>
            <person name="Bowman C.A."/>
            <person name="Russell D.A."/>
            <person name="Pope W.H."/>
            <person name="Jacobs-Sera D."/>
            <person name="Hendrix R.W."/>
            <person name="Hatfull G.F."/>
        </authorList>
    </citation>
    <scope>NUCLEOTIDE SEQUENCE</scope>
</reference>
<dbReference type="InterPro" id="IPR045889">
    <property type="entry name" value="MES/HNL"/>
</dbReference>
<dbReference type="GO" id="GO:0080032">
    <property type="term" value="F:methyl jasmonate esterase activity"/>
    <property type="evidence" value="ECO:0007669"/>
    <property type="project" value="TreeGrafter"/>
</dbReference>